<dbReference type="InterPro" id="IPR006875">
    <property type="entry name" value="Sarcoglycan"/>
</dbReference>
<keyword evidence="7" id="KW-0735">Signal-anchor</keyword>
<evidence type="ECO:0000256" key="10">
    <source>
        <dbReference type="ARBA" id="ARBA00023157"/>
    </source>
</evidence>
<evidence type="ECO:0000256" key="4">
    <source>
        <dbReference type="ARBA" id="ARBA00022475"/>
    </source>
</evidence>
<dbReference type="OrthoDB" id="8881719at2759"/>
<comment type="subcellular location">
    <subcellularLocation>
        <location evidence="2">Cell membrane</location>
        <location evidence="2">Sarcolemma</location>
        <topology evidence="2">Single-pass type II membrane protein</topology>
    </subcellularLocation>
    <subcellularLocation>
        <location evidence="1">Cytoplasm</location>
        <location evidence="1">Cytoskeleton</location>
    </subcellularLocation>
</comment>
<accession>A0A1V9XCC5</accession>
<keyword evidence="5" id="KW-0963">Cytoplasm</keyword>
<keyword evidence="12" id="KW-0206">Cytoskeleton</keyword>
<comment type="caution">
    <text evidence="14">The sequence shown here is derived from an EMBL/GenBank/DDBJ whole genome shotgun (WGS) entry which is preliminary data.</text>
</comment>
<comment type="similarity">
    <text evidence="3">Belongs to the sarcoglycan beta/delta/gamma/zeta family.</text>
</comment>
<evidence type="ECO:0000256" key="11">
    <source>
        <dbReference type="ARBA" id="ARBA00023180"/>
    </source>
</evidence>
<keyword evidence="6 13" id="KW-0812">Transmembrane</keyword>
<organism evidence="14 15">
    <name type="scientific">Tropilaelaps mercedesae</name>
    <dbReference type="NCBI Taxonomy" id="418985"/>
    <lineage>
        <taxon>Eukaryota</taxon>
        <taxon>Metazoa</taxon>
        <taxon>Ecdysozoa</taxon>
        <taxon>Arthropoda</taxon>
        <taxon>Chelicerata</taxon>
        <taxon>Arachnida</taxon>
        <taxon>Acari</taxon>
        <taxon>Parasitiformes</taxon>
        <taxon>Mesostigmata</taxon>
        <taxon>Gamasina</taxon>
        <taxon>Dermanyssoidea</taxon>
        <taxon>Laelapidae</taxon>
        <taxon>Tropilaelaps</taxon>
    </lineage>
</organism>
<name>A0A1V9XCC5_9ACAR</name>
<evidence type="ECO:0000256" key="2">
    <source>
        <dbReference type="ARBA" id="ARBA00004274"/>
    </source>
</evidence>
<dbReference type="AlphaFoldDB" id="A0A1V9XCC5"/>
<keyword evidence="4" id="KW-1003">Cell membrane</keyword>
<keyword evidence="9 13" id="KW-0472">Membrane</keyword>
<dbReference type="PANTHER" id="PTHR12939">
    <property type="entry name" value="SARCOGLYCAN"/>
    <property type="match status" value="1"/>
</dbReference>
<keyword evidence="15" id="KW-1185">Reference proteome</keyword>
<keyword evidence="10" id="KW-1015">Disulfide bond</keyword>
<evidence type="ECO:0000313" key="14">
    <source>
        <dbReference type="EMBL" id="OQR71041.1"/>
    </source>
</evidence>
<protein>
    <submittedName>
        <fullName evidence="14">Zeta-sarcoglycan-like</fullName>
    </submittedName>
</protein>
<dbReference type="InterPro" id="IPR039972">
    <property type="entry name" value="Sarcoglycan_gamma/delta/zeta"/>
</dbReference>
<feature type="transmembrane region" description="Helical" evidence="13">
    <location>
        <begin position="31"/>
        <end position="53"/>
    </location>
</feature>
<evidence type="ECO:0000256" key="3">
    <source>
        <dbReference type="ARBA" id="ARBA00007574"/>
    </source>
</evidence>
<keyword evidence="8 13" id="KW-1133">Transmembrane helix</keyword>
<evidence type="ECO:0000256" key="1">
    <source>
        <dbReference type="ARBA" id="ARBA00004245"/>
    </source>
</evidence>
<sequence length="298" mass="31853">YQYPLGAPLIPVQPSAFDGLVIDIRGWRKRYLLMLLIALSWLVALNVLLTLWISRAINFSFSAGAASVAIKANSLRADDVVNFLDDIAVKNIHSRMVPTFFPAPDRIDVLAESFSVHSADGRLVFRVRGQQTSNPPSEAITTAAHTLRIIEYGAKISSSASRPSGGGGVRFGDGVSLQTPTVAWGDSGGLRLESATRELRVEGPQAVLVESTEARLALEANQNLTLSSSQGKVVLSADSIHLEKLRTPLASKAGKAYGGVYQLCACASGRLFLAAPAAPCRAHNPGLCRRTFTNSSPR</sequence>
<dbReference type="GO" id="GO:0005856">
    <property type="term" value="C:cytoskeleton"/>
    <property type="evidence" value="ECO:0007669"/>
    <property type="project" value="UniProtKB-SubCell"/>
</dbReference>
<evidence type="ECO:0000256" key="13">
    <source>
        <dbReference type="SAM" id="Phobius"/>
    </source>
</evidence>
<dbReference type="PANTHER" id="PTHR12939:SF10">
    <property type="entry name" value="EG:4F1.1 PROTEIN"/>
    <property type="match status" value="1"/>
</dbReference>
<reference evidence="14 15" key="1">
    <citation type="journal article" date="2017" name="Gigascience">
        <title>Draft genome of the honey bee ectoparasitic mite, Tropilaelaps mercedesae, is shaped by the parasitic life history.</title>
        <authorList>
            <person name="Dong X."/>
            <person name="Armstrong S.D."/>
            <person name="Xia D."/>
            <person name="Makepeace B.L."/>
            <person name="Darby A.C."/>
            <person name="Kadowaki T."/>
        </authorList>
    </citation>
    <scope>NUCLEOTIDE SEQUENCE [LARGE SCALE GENOMIC DNA]</scope>
    <source>
        <strain evidence="14">Wuxi-XJTLU</strain>
    </source>
</reference>
<gene>
    <name evidence="14" type="ORF">BIW11_01574</name>
</gene>
<evidence type="ECO:0000256" key="7">
    <source>
        <dbReference type="ARBA" id="ARBA00022968"/>
    </source>
</evidence>
<evidence type="ECO:0000256" key="9">
    <source>
        <dbReference type="ARBA" id="ARBA00023136"/>
    </source>
</evidence>
<feature type="non-terminal residue" evidence="14">
    <location>
        <position position="1"/>
    </location>
</feature>
<dbReference type="Proteomes" id="UP000192247">
    <property type="component" value="Unassembled WGS sequence"/>
</dbReference>
<proteinExistence type="inferred from homology"/>
<evidence type="ECO:0000313" key="15">
    <source>
        <dbReference type="Proteomes" id="UP000192247"/>
    </source>
</evidence>
<dbReference type="Pfam" id="PF04790">
    <property type="entry name" value="Sarcoglycan_1"/>
    <property type="match status" value="1"/>
</dbReference>
<dbReference type="GO" id="GO:0016012">
    <property type="term" value="C:sarcoglycan complex"/>
    <property type="evidence" value="ECO:0007669"/>
    <property type="project" value="InterPro"/>
</dbReference>
<evidence type="ECO:0000256" key="12">
    <source>
        <dbReference type="ARBA" id="ARBA00023212"/>
    </source>
</evidence>
<dbReference type="EMBL" id="MNPL01015524">
    <property type="protein sequence ID" value="OQR71041.1"/>
    <property type="molecule type" value="Genomic_DNA"/>
</dbReference>
<dbReference type="FunCoup" id="A0A1V9XCC5">
    <property type="interactions" value="7"/>
</dbReference>
<keyword evidence="11" id="KW-0325">Glycoprotein</keyword>
<dbReference type="InParanoid" id="A0A1V9XCC5"/>
<evidence type="ECO:0000256" key="5">
    <source>
        <dbReference type="ARBA" id="ARBA00022490"/>
    </source>
</evidence>
<dbReference type="STRING" id="418985.A0A1V9XCC5"/>
<evidence type="ECO:0000256" key="8">
    <source>
        <dbReference type="ARBA" id="ARBA00022989"/>
    </source>
</evidence>
<dbReference type="GO" id="GO:0042383">
    <property type="term" value="C:sarcolemma"/>
    <property type="evidence" value="ECO:0007669"/>
    <property type="project" value="UniProtKB-SubCell"/>
</dbReference>
<evidence type="ECO:0000256" key="6">
    <source>
        <dbReference type="ARBA" id="ARBA00022692"/>
    </source>
</evidence>